<keyword evidence="1" id="KW-0812">Transmembrane</keyword>
<dbReference type="VEuPathDB" id="FungiDB:P170DRAFT_347048"/>
<organism evidence="3 4">
    <name type="scientific">Aspergillus steynii IBT 23096</name>
    <dbReference type="NCBI Taxonomy" id="1392250"/>
    <lineage>
        <taxon>Eukaryota</taxon>
        <taxon>Fungi</taxon>
        <taxon>Dikarya</taxon>
        <taxon>Ascomycota</taxon>
        <taxon>Pezizomycotina</taxon>
        <taxon>Eurotiomycetes</taxon>
        <taxon>Eurotiomycetidae</taxon>
        <taxon>Eurotiales</taxon>
        <taxon>Aspergillaceae</taxon>
        <taxon>Aspergillus</taxon>
        <taxon>Aspergillus subgen. Circumdati</taxon>
    </lineage>
</organism>
<feature type="transmembrane region" description="Helical" evidence="1">
    <location>
        <begin position="215"/>
        <end position="237"/>
    </location>
</feature>
<gene>
    <name evidence="3" type="ORF">P170DRAFT_347048</name>
</gene>
<dbReference type="RefSeq" id="XP_024709406.1">
    <property type="nucleotide sequence ID" value="XM_024843606.1"/>
</dbReference>
<dbReference type="InterPro" id="IPR046529">
    <property type="entry name" value="DUF6594"/>
</dbReference>
<accession>A0A2I2GML4</accession>
<evidence type="ECO:0000256" key="1">
    <source>
        <dbReference type="SAM" id="Phobius"/>
    </source>
</evidence>
<dbReference type="EMBL" id="MSFO01000001">
    <property type="protein sequence ID" value="PLB54104.1"/>
    <property type="molecule type" value="Genomic_DNA"/>
</dbReference>
<dbReference type="AlphaFoldDB" id="A0A2I2GML4"/>
<feature type="transmembrane region" description="Helical" evidence="1">
    <location>
        <begin position="243"/>
        <end position="263"/>
    </location>
</feature>
<dbReference type="Pfam" id="PF20237">
    <property type="entry name" value="DUF6594"/>
    <property type="match status" value="1"/>
</dbReference>
<dbReference type="GeneID" id="36551306"/>
<evidence type="ECO:0000313" key="3">
    <source>
        <dbReference type="EMBL" id="PLB54104.1"/>
    </source>
</evidence>
<dbReference type="STRING" id="1392250.A0A2I2GML4"/>
<keyword evidence="1" id="KW-1133">Transmembrane helix</keyword>
<dbReference type="PANTHER" id="PTHR34502:SF5">
    <property type="entry name" value="DUF6594 DOMAIN-CONTAINING PROTEIN"/>
    <property type="match status" value="1"/>
</dbReference>
<dbReference type="OrthoDB" id="3533814at2759"/>
<dbReference type="Proteomes" id="UP000234275">
    <property type="component" value="Unassembled WGS sequence"/>
</dbReference>
<reference evidence="3 4" key="1">
    <citation type="submission" date="2016-12" db="EMBL/GenBank/DDBJ databases">
        <title>The genomes of Aspergillus section Nigri reveals drivers in fungal speciation.</title>
        <authorList>
            <consortium name="DOE Joint Genome Institute"/>
            <person name="Vesth T.C."/>
            <person name="Nybo J."/>
            <person name="Theobald S."/>
            <person name="Brandl J."/>
            <person name="Frisvad J.C."/>
            <person name="Nielsen K.F."/>
            <person name="Lyhne E.K."/>
            <person name="Kogle M.E."/>
            <person name="Kuo A."/>
            <person name="Riley R."/>
            <person name="Clum A."/>
            <person name="Nolan M."/>
            <person name="Lipzen A."/>
            <person name="Salamov A."/>
            <person name="Henrissat B."/>
            <person name="Wiebenga A."/>
            <person name="De Vries R.P."/>
            <person name="Grigoriev I.V."/>
            <person name="Mortensen U.H."/>
            <person name="Andersen M.R."/>
            <person name="Baker S.E."/>
        </authorList>
    </citation>
    <scope>NUCLEOTIDE SEQUENCE [LARGE SCALE GENOMIC DNA]</scope>
    <source>
        <strain evidence="3 4">IBT 23096</strain>
    </source>
</reference>
<name>A0A2I2GML4_9EURO</name>
<proteinExistence type="predicted"/>
<evidence type="ECO:0000259" key="2">
    <source>
        <dbReference type="Pfam" id="PF20237"/>
    </source>
</evidence>
<sequence>MLNECHKNTRGYDRIAAVFASDPAFLIFRRFDKLNIKNILYYQAELANIEDDLEHIIADDKQSFNEERRDYPFSVRSLKSPLKSTRPEDIRQWSKFKEARELLEKYNYALLQQRDLLNFNPPNKTDLSNLHQWLAQQSMTNHVYFGTRAEMDVYSRDQKDTMITVSTREQDVDELTRWIFERPAAWFHGRCGHHLYRHDVELGTWHYSNRKVKSLTYGASIIVAAVLPASCMIVLYFVKDTAARILTMVVYNILFSISLGLLVQARRVEIFAVVSAFAAVQVTLITSS</sequence>
<protein>
    <recommendedName>
        <fullName evidence="2">DUF6594 domain-containing protein</fullName>
    </recommendedName>
</protein>
<evidence type="ECO:0000313" key="4">
    <source>
        <dbReference type="Proteomes" id="UP000234275"/>
    </source>
</evidence>
<feature type="transmembrane region" description="Helical" evidence="1">
    <location>
        <begin position="270"/>
        <end position="287"/>
    </location>
</feature>
<dbReference type="PANTHER" id="PTHR34502">
    <property type="entry name" value="DUF6594 DOMAIN-CONTAINING PROTEIN-RELATED"/>
    <property type="match status" value="1"/>
</dbReference>
<keyword evidence="4" id="KW-1185">Reference proteome</keyword>
<feature type="domain" description="DUF6594" evidence="2">
    <location>
        <begin position="12"/>
        <end position="282"/>
    </location>
</feature>
<keyword evidence="1" id="KW-0472">Membrane</keyword>
<comment type="caution">
    <text evidence="3">The sequence shown here is derived from an EMBL/GenBank/DDBJ whole genome shotgun (WGS) entry which is preliminary data.</text>
</comment>